<dbReference type="GO" id="GO:0006937">
    <property type="term" value="P:regulation of muscle contraction"/>
    <property type="evidence" value="ECO:0007669"/>
    <property type="project" value="InterPro"/>
</dbReference>
<dbReference type="FunFam" id="1.20.5.350:FF:000001">
    <property type="entry name" value="Troponin T, fast skeletal muscle"/>
    <property type="match status" value="1"/>
</dbReference>
<feature type="compositionally biased region" description="Polar residues" evidence="6">
    <location>
        <begin position="120"/>
        <end position="137"/>
    </location>
</feature>
<dbReference type="GO" id="GO:0060048">
    <property type="term" value="P:cardiac muscle contraction"/>
    <property type="evidence" value="ECO:0007669"/>
    <property type="project" value="TreeGrafter"/>
</dbReference>
<feature type="compositionally biased region" description="Polar residues" evidence="6">
    <location>
        <begin position="96"/>
        <end position="107"/>
    </location>
</feature>
<evidence type="ECO:0000256" key="4">
    <source>
        <dbReference type="ARBA" id="ARBA00022990"/>
    </source>
</evidence>
<keyword evidence="3" id="KW-0597">Phosphoprotein</keyword>
<feature type="compositionally biased region" description="Polar residues" evidence="6">
    <location>
        <begin position="310"/>
        <end position="326"/>
    </location>
</feature>
<keyword evidence="8" id="KW-1185">Reference proteome</keyword>
<dbReference type="PANTHER" id="PTHR11521">
    <property type="entry name" value="TROPONIN T"/>
    <property type="match status" value="1"/>
</dbReference>
<protein>
    <submittedName>
        <fullName evidence="7">Uncharacterized protein</fullName>
    </submittedName>
</protein>
<gene>
    <name evidence="7" type="ORF">ANANG_G00216050</name>
</gene>
<dbReference type="Pfam" id="PF00992">
    <property type="entry name" value="Troponin"/>
    <property type="match status" value="1"/>
</dbReference>
<evidence type="ECO:0000313" key="7">
    <source>
        <dbReference type="EMBL" id="KAG5837760.1"/>
    </source>
</evidence>
<dbReference type="PANTHER" id="PTHR11521:SF5">
    <property type="entry name" value="TROPONIN T, CARDIAC MUSCLE"/>
    <property type="match status" value="1"/>
</dbReference>
<reference evidence="7" key="1">
    <citation type="submission" date="2021-01" db="EMBL/GenBank/DDBJ databases">
        <title>A chromosome-scale assembly of European eel, Anguilla anguilla.</title>
        <authorList>
            <person name="Henkel C."/>
            <person name="Jong-Raadsen S.A."/>
            <person name="Dufour S."/>
            <person name="Weltzien F.-A."/>
            <person name="Palstra A.P."/>
            <person name="Pelster B."/>
            <person name="Spaink H.P."/>
            <person name="Van Den Thillart G.E."/>
            <person name="Jansen H."/>
            <person name="Zahm M."/>
            <person name="Klopp C."/>
            <person name="Cedric C."/>
            <person name="Louis A."/>
            <person name="Berthelot C."/>
            <person name="Parey E."/>
            <person name="Roest Crollius H."/>
            <person name="Montfort J."/>
            <person name="Robinson-Rechavi M."/>
            <person name="Bucao C."/>
            <person name="Bouchez O."/>
            <person name="Gislard M."/>
            <person name="Lluch J."/>
            <person name="Milhes M."/>
            <person name="Lampietro C."/>
            <person name="Lopez Roques C."/>
            <person name="Donnadieu C."/>
            <person name="Braasch I."/>
            <person name="Desvignes T."/>
            <person name="Postlethwait J."/>
            <person name="Bobe J."/>
            <person name="Guiguen Y."/>
            <person name="Dirks R."/>
        </authorList>
    </citation>
    <scope>NUCLEOTIDE SEQUENCE</scope>
    <source>
        <strain evidence="7">Tag_6206</strain>
        <tissue evidence="7">Liver</tissue>
    </source>
</reference>
<dbReference type="Gene3D" id="1.20.5.350">
    <property type="match status" value="1"/>
</dbReference>
<feature type="region of interest" description="Disordered" evidence="6">
    <location>
        <begin position="391"/>
        <end position="412"/>
    </location>
</feature>
<dbReference type="SUPFAM" id="SSF90250">
    <property type="entry name" value="Troponin coil-coiled subunits"/>
    <property type="match status" value="1"/>
</dbReference>
<organism evidence="7 8">
    <name type="scientific">Anguilla anguilla</name>
    <name type="common">European freshwater eel</name>
    <name type="synonym">Muraena anguilla</name>
    <dbReference type="NCBI Taxonomy" id="7936"/>
    <lineage>
        <taxon>Eukaryota</taxon>
        <taxon>Metazoa</taxon>
        <taxon>Chordata</taxon>
        <taxon>Craniata</taxon>
        <taxon>Vertebrata</taxon>
        <taxon>Euteleostomi</taxon>
        <taxon>Actinopterygii</taxon>
        <taxon>Neopterygii</taxon>
        <taxon>Teleostei</taxon>
        <taxon>Anguilliformes</taxon>
        <taxon>Anguillidae</taxon>
        <taxon>Anguilla</taxon>
    </lineage>
</organism>
<dbReference type="GO" id="GO:0030172">
    <property type="term" value="F:troponin C binding"/>
    <property type="evidence" value="ECO:0007669"/>
    <property type="project" value="TreeGrafter"/>
</dbReference>
<dbReference type="EMBL" id="JAFIRN010000012">
    <property type="protein sequence ID" value="KAG5837760.1"/>
    <property type="molecule type" value="Genomic_DNA"/>
</dbReference>
<dbReference type="GO" id="GO:0005523">
    <property type="term" value="F:tropomyosin binding"/>
    <property type="evidence" value="ECO:0007669"/>
    <property type="project" value="TreeGrafter"/>
</dbReference>
<feature type="compositionally biased region" description="Basic and acidic residues" evidence="6">
    <location>
        <begin position="664"/>
        <end position="693"/>
    </location>
</feature>
<comment type="similarity">
    <text evidence="2">Belongs to the troponin T family.</text>
</comment>
<feature type="region of interest" description="Disordered" evidence="6">
    <location>
        <begin position="80"/>
        <end position="347"/>
    </location>
</feature>
<feature type="compositionally biased region" description="Acidic residues" evidence="6">
    <location>
        <begin position="493"/>
        <end position="517"/>
    </location>
</feature>
<keyword evidence="5" id="KW-0514">Muscle protein</keyword>
<feature type="compositionally biased region" description="Low complexity" evidence="6">
    <location>
        <begin position="184"/>
        <end position="230"/>
    </location>
</feature>
<feature type="region of interest" description="Disordered" evidence="6">
    <location>
        <begin position="586"/>
        <end position="693"/>
    </location>
</feature>
<feature type="region of interest" description="Disordered" evidence="6">
    <location>
        <begin position="471"/>
        <end position="559"/>
    </location>
</feature>
<keyword evidence="4" id="KW-0007">Acetylation</keyword>
<dbReference type="InterPro" id="IPR027707">
    <property type="entry name" value="TNNT"/>
</dbReference>
<sequence length="753" mass="84285">MSISRKNWSALSSLTRQWTVEDEEEVERERRRKTRTYSEDPGDSPTENVPPVFAGSEEVAEAVDPEAPVDFVEMLRGEKVGGSRAGRSSEPAVAPPSTSDITETGSPSEKDTSEPGQGKNAETPTKQSRMFVSSLSISMDMGPTSPTESGRMVSPMSPTSSTGRGRVVSPLSFSSSTDRNRVISPLSPTSSTSTSRVVSPLSPTSSTSTSRVVSPLSPTSSTSASRGVSPLSPTGFFRAVSPEERAGSPAPGVTSPVTQNGESQDSQNASSAAEAVTGAAQSEETAFQRNSPRATSFRMARKKEGLGTPLQRSASVRVTSKATQGSKAPGQEEDSPFQRNSRQRISSRTIQEKMERLALAVQKSENLKSPSVSQKGLYVLADEVSRKRGLFERDPAAGDGSPGSFRQDSRTFSAGVSDRINRWVARAQGHGSHSTPADLRNVDIANRKRDFIRGASVVPIRLQHFTFSGPQLNMSDNEEVEEYEEQEGKSYPEEEVAEELHDEEEEEEALAGEEEEKETMQEPDAAEELEEGEEEAKPKPKPFMMPNLVPPKIPDGEKVDFDDIHRKRMEKDLNELQTLIEAHFENRKKEEEELINLTDRIEKRRSERAEQHRIRSDREKERQKRVEEEKARKEEEEAKKKADDDAKKKKTLTSLHFGGYMQMTERRSGKKQTEREKKKKILGDRRKPLDIDDLSQDKLKEKASELWKWLHQLEAEKFELQYKFQRQKYEVNVLRNRVSDHQTTSKRTKRLRK</sequence>
<dbReference type="AlphaFoldDB" id="A0A9D3LZ17"/>
<dbReference type="InterPro" id="IPR001978">
    <property type="entry name" value="Troponin"/>
</dbReference>
<feature type="compositionally biased region" description="Polar residues" evidence="6">
    <location>
        <begin position="337"/>
        <end position="347"/>
    </location>
</feature>
<name>A0A9D3LZ17_ANGAN</name>
<feature type="compositionally biased region" description="Low complexity" evidence="6">
    <location>
        <begin position="269"/>
        <end position="282"/>
    </location>
</feature>
<feature type="compositionally biased region" description="Polar residues" evidence="6">
    <location>
        <begin position="283"/>
        <end position="294"/>
    </location>
</feature>
<feature type="compositionally biased region" description="Acidic residues" evidence="6">
    <location>
        <begin position="524"/>
        <end position="534"/>
    </location>
</feature>
<feature type="compositionally biased region" description="Acidic residues" evidence="6">
    <location>
        <begin position="476"/>
        <end position="485"/>
    </location>
</feature>
<evidence type="ECO:0000313" key="8">
    <source>
        <dbReference type="Proteomes" id="UP001044222"/>
    </source>
</evidence>
<evidence type="ECO:0000256" key="1">
    <source>
        <dbReference type="ARBA" id="ARBA00003363"/>
    </source>
</evidence>
<evidence type="ECO:0000256" key="6">
    <source>
        <dbReference type="SAM" id="MobiDB-lite"/>
    </source>
</evidence>
<dbReference type="GO" id="GO:0005861">
    <property type="term" value="C:troponin complex"/>
    <property type="evidence" value="ECO:0007669"/>
    <property type="project" value="InterPro"/>
</dbReference>
<feature type="compositionally biased region" description="Basic and acidic residues" evidence="6">
    <location>
        <begin position="599"/>
        <end position="647"/>
    </location>
</feature>
<dbReference type="GO" id="GO:0031013">
    <property type="term" value="F:troponin I binding"/>
    <property type="evidence" value="ECO:0007669"/>
    <property type="project" value="TreeGrafter"/>
</dbReference>
<dbReference type="GO" id="GO:0045214">
    <property type="term" value="P:sarcomere organization"/>
    <property type="evidence" value="ECO:0007669"/>
    <property type="project" value="TreeGrafter"/>
</dbReference>
<proteinExistence type="inferred from homology"/>
<evidence type="ECO:0000256" key="2">
    <source>
        <dbReference type="ARBA" id="ARBA00008330"/>
    </source>
</evidence>
<comment type="function">
    <text evidence="1">Troponin T is the tropomyosin-binding subunit of troponin, the thin filament regulatory complex which confers calcium-sensitivity to striated muscle actomyosin ATPase activity.</text>
</comment>
<feature type="region of interest" description="Disordered" evidence="6">
    <location>
        <begin position="1"/>
        <end position="56"/>
    </location>
</feature>
<evidence type="ECO:0000256" key="5">
    <source>
        <dbReference type="ARBA" id="ARBA00023179"/>
    </source>
</evidence>
<feature type="compositionally biased region" description="Polar residues" evidence="6">
    <location>
        <begin position="255"/>
        <end position="268"/>
    </location>
</feature>
<dbReference type="InterPro" id="IPR038077">
    <property type="entry name" value="Troponin_sf"/>
</dbReference>
<feature type="compositionally biased region" description="Polar residues" evidence="6">
    <location>
        <begin position="1"/>
        <end position="18"/>
    </location>
</feature>
<accession>A0A9D3LZ17</accession>
<dbReference type="Proteomes" id="UP001044222">
    <property type="component" value="Chromosome 12"/>
</dbReference>
<evidence type="ECO:0000256" key="3">
    <source>
        <dbReference type="ARBA" id="ARBA00022553"/>
    </source>
</evidence>
<comment type="caution">
    <text evidence="7">The sequence shown here is derived from an EMBL/GenBank/DDBJ whole genome shotgun (WGS) entry which is preliminary data.</text>
</comment>